<organism evidence="2 3">
    <name type="scientific">Pantoea ananatis (strain AJ13355)</name>
    <dbReference type="NCBI Taxonomy" id="932677"/>
    <lineage>
        <taxon>Bacteria</taxon>
        <taxon>Pseudomonadati</taxon>
        <taxon>Pseudomonadota</taxon>
        <taxon>Gammaproteobacteria</taxon>
        <taxon>Enterobacterales</taxon>
        <taxon>Erwiniaceae</taxon>
        <taxon>Pantoea</taxon>
    </lineage>
</organism>
<dbReference type="Proteomes" id="UP000006690">
    <property type="component" value="Chromosome"/>
</dbReference>
<comment type="cofactor">
    <cofactor evidence="1">
        <name>Fe(2+)</name>
        <dbReference type="ChEBI" id="CHEBI:29033"/>
    </cofactor>
</comment>
<dbReference type="GO" id="GO:0016121">
    <property type="term" value="P:carotene catabolic process"/>
    <property type="evidence" value="ECO:0007669"/>
    <property type="project" value="UniProtKB-UniRule"/>
</dbReference>
<dbReference type="OrthoDB" id="8779153at2"/>
<dbReference type="Pfam" id="PF15461">
    <property type="entry name" value="BCD"/>
    <property type="match status" value="1"/>
</dbReference>
<dbReference type="AlphaFoldDB" id="A0A0H3KW80"/>
<dbReference type="EMBL" id="AP012032">
    <property type="protein sequence ID" value="BAK11308.1"/>
    <property type="molecule type" value="Genomic_DNA"/>
</dbReference>
<keyword evidence="1" id="KW-1133">Transmembrane helix</keyword>
<protein>
    <recommendedName>
        <fullName evidence="1">Probable beta-carotene 15,15'-dioxygenase</fullName>
        <ecNumber evidence="1">1.13.11.63</ecNumber>
    </recommendedName>
</protein>
<keyword evidence="1" id="KW-0223">Dioxygenase</keyword>
<dbReference type="PATRIC" id="fig|932677.3.peg.1422"/>
<comment type="catalytic activity">
    <reaction evidence="1">
        <text>all-trans-beta-carotene + O2 = 2 all-trans-retinal</text>
        <dbReference type="Rhea" id="RHEA:32887"/>
        <dbReference type="ChEBI" id="CHEBI:15379"/>
        <dbReference type="ChEBI" id="CHEBI:17579"/>
        <dbReference type="ChEBI" id="CHEBI:17898"/>
        <dbReference type="EC" id="1.13.11.63"/>
    </reaction>
</comment>
<keyword evidence="1" id="KW-1003">Cell membrane</keyword>
<evidence type="ECO:0000313" key="3">
    <source>
        <dbReference type="Proteomes" id="UP000006690"/>
    </source>
</evidence>
<keyword evidence="1" id="KW-0812">Transmembrane</keyword>
<feature type="transmembrane region" description="Helical" evidence="1">
    <location>
        <begin position="141"/>
        <end position="161"/>
    </location>
</feature>
<dbReference type="eggNOG" id="ENOG50310KN">
    <property type="taxonomic scope" value="Bacteria"/>
</dbReference>
<feature type="transmembrane region" description="Helical" evidence="1">
    <location>
        <begin position="28"/>
        <end position="49"/>
    </location>
</feature>
<feature type="transmembrane region" description="Helical" evidence="1">
    <location>
        <begin position="245"/>
        <end position="263"/>
    </location>
</feature>
<comment type="similarity">
    <text evidence="1">Belongs to the Brp/Blh beta-carotene diooxygenase family.</text>
</comment>
<comment type="caution">
    <text evidence="1">Lacks conserved residue(s) required for the propagation of feature annotation.</text>
</comment>
<dbReference type="GO" id="GO:0005886">
    <property type="term" value="C:plasma membrane"/>
    <property type="evidence" value="ECO:0007669"/>
    <property type="project" value="UniProtKB-SubCell"/>
</dbReference>
<feature type="transmembrane region" description="Helical" evidence="1">
    <location>
        <begin position="56"/>
        <end position="73"/>
    </location>
</feature>
<proteinExistence type="inferred from homology"/>
<dbReference type="KEGG" id="paj:PAJ_1228"/>
<keyword evidence="1" id="KW-0472">Membrane</keyword>
<name>A0A0H3KW80_PANAA</name>
<feature type="transmembrane region" description="Helical" evidence="1">
    <location>
        <begin position="173"/>
        <end position="194"/>
    </location>
</feature>
<dbReference type="GO" id="GO:0005506">
    <property type="term" value="F:iron ion binding"/>
    <property type="evidence" value="ECO:0007669"/>
    <property type="project" value="UniProtKB-UniRule"/>
</dbReference>
<dbReference type="EC" id="1.13.11.63" evidence="1"/>
<comment type="subcellular location">
    <subcellularLocation>
        <location evidence="1">Cell membrane</location>
        <topology evidence="1">Multi-pass membrane protein</topology>
    </subcellularLocation>
</comment>
<feature type="transmembrane region" description="Helical" evidence="1">
    <location>
        <begin position="214"/>
        <end position="233"/>
    </location>
</feature>
<dbReference type="HOGENOM" id="CLU_1033832_0_0_6"/>
<dbReference type="InterPro" id="IPR022270">
    <property type="entry name" value="Blh_diox"/>
</dbReference>
<keyword evidence="1" id="KW-0560">Oxidoreductase</keyword>
<evidence type="ECO:0000256" key="1">
    <source>
        <dbReference type="HAMAP-Rule" id="MF_02093"/>
    </source>
</evidence>
<gene>
    <name evidence="2" type="ordered locus">PAJ_1228</name>
</gene>
<accession>A0A0H3KW80</accession>
<evidence type="ECO:0000313" key="2">
    <source>
        <dbReference type="EMBL" id="BAK11308.1"/>
    </source>
</evidence>
<dbReference type="GO" id="GO:0003834">
    <property type="term" value="F:beta-carotene 15,15'-dioxygenase activity"/>
    <property type="evidence" value="ECO:0007669"/>
    <property type="project" value="UniProtKB-EC"/>
</dbReference>
<reference evidence="3" key="1">
    <citation type="journal article" date="2012" name="Appl. Microbiol. Biotechnol.">
        <title>The complete genome sequence of Pantoea ananatis AJ13355, an organism with great biotechnological potential.</title>
        <authorList>
            <person name="Hara Y."/>
            <person name="Kadotani N."/>
            <person name="Izui H."/>
            <person name="Katashkina J.I."/>
            <person name="Kuvaeva T.M."/>
            <person name="Andreeva I.G."/>
            <person name="Golubeva L.I."/>
            <person name="Malko D.B."/>
            <person name="Makeev V.J."/>
            <person name="Mashko S.V."/>
            <person name="Kozlov Y.I."/>
        </authorList>
    </citation>
    <scope>NUCLEOTIDE SEQUENCE [LARGE SCALE GENOMIC DNA]</scope>
    <source>
        <strain evidence="3">AJ13355</strain>
    </source>
</reference>
<dbReference type="RefSeq" id="WP_014593706.1">
    <property type="nucleotide sequence ID" value="NC_017531.2"/>
</dbReference>
<dbReference type="GO" id="GO:0010436">
    <property type="term" value="F:carotenoid dioxygenase activity"/>
    <property type="evidence" value="ECO:0007669"/>
    <property type="project" value="UniProtKB-UniRule"/>
</dbReference>
<keyword evidence="1" id="KW-0479">Metal-binding</keyword>
<dbReference type="HAMAP" id="MF_02093">
    <property type="entry name" value="Beta_carotene_diox"/>
    <property type="match status" value="1"/>
</dbReference>
<sequence>MSLRQTASWTGLWGAALAASFSPLRVQLMFAIVAIGVIGMAHGASDLAIVKRGRKLPFLAAYGVIILLCLFWWHWSPALALPGFLLASALHFALEDAPKGGMSERLARGVSMIATPAFFHLREYNIILHQAGLTPSLLSSVTFFMANAGALCTLSLVITGLIRHDVRLITGTLALLILPPFVGFSMGFLILHALPQTRLRQIQLGYAHYTGYLYATWPVLLAAILLAAVTTCIMYPSSDADIKSLFAALASLAIPHMLITPYFEPGNSE</sequence>
<comment type="function">
    <text evidence="1">Catalyzes the cleavage of beta-carotene at its central double bond (15,15') to yield two molecules of all-trans-retinal.</text>
</comment>
<keyword evidence="1" id="KW-0408">Iron</keyword>